<dbReference type="SUPFAM" id="SSF55729">
    <property type="entry name" value="Acyl-CoA N-acyltransferases (Nat)"/>
    <property type="match status" value="1"/>
</dbReference>
<feature type="domain" description="N-acetyltransferase" evidence="1">
    <location>
        <begin position="1"/>
        <end position="158"/>
    </location>
</feature>
<dbReference type="AlphaFoldDB" id="A0A1C2E3D0"/>
<comment type="caution">
    <text evidence="2">The sequence shown here is derived from an EMBL/GenBank/DDBJ whole genome shotgun (WGS) entry which is preliminary data.</text>
</comment>
<evidence type="ECO:0000259" key="1">
    <source>
        <dbReference type="PROSITE" id="PS51186"/>
    </source>
</evidence>
<dbReference type="InterPro" id="IPR000182">
    <property type="entry name" value="GNAT_dom"/>
</dbReference>
<dbReference type="InterPro" id="IPR016181">
    <property type="entry name" value="Acyl_CoA_acyltransferase"/>
</dbReference>
<protein>
    <recommendedName>
        <fullName evidence="1">N-acetyltransferase domain-containing protein</fullName>
    </recommendedName>
</protein>
<accession>A0A1C2E3D0</accession>
<dbReference type="Pfam" id="PF00583">
    <property type="entry name" value="Acetyltransf_1"/>
    <property type="match status" value="1"/>
</dbReference>
<dbReference type="GO" id="GO:0016747">
    <property type="term" value="F:acyltransferase activity, transferring groups other than amino-acyl groups"/>
    <property type="evidence" value="ECO:0007669"/>
    <property type="project" value="InterPro"/>
</dbReference>
<gene>
    <name evidence="2" type="ORF">QV13_07575</name>
</gene>
<sequence>MRAVTVLDRDEIRKLTLDPEQDEFAGSVDAVFDALQDSPHTRMEHAFAIVADTRTVGFLVLRERLALPDWAPRGAVTLHSFRIHRACQGMGYGRAGVELAISWVRARRRTASQLMLAVNARNMPAKALYLKLGFTDTGRTVHGPIGDQHILTFRLKRA</sequence>
<evidence type="ECO:0000313" key="2">
    <source>
        <dbReference type="EMBL" id="OCX21504.1"/>
    </source>
</evidence>
<reference evidence="2 3" key="1">
    <citation type="submission" date="2016-08" db="EMBL/GenBank/DDBJ databases">
        <title>Whole genome sequence of Mesorhizobium sp. strain UASWS1009 isolated from industrial sewage.</title>
        <authorList>
            <person name="Crovadore J."/>
            <person name="Calmin G."/>
            <person name="Chablais R."/>
            <person name="Cochard B."/>
            <person name="Lefort F."/>
        </authorList>
    </citation>
    <scope>NUCLEOTIDE SEQUENCE [LARGE SCALE GENOMIC DNA]</scope>
    <source>
        <strain evidence="2 3">UASWS1009</strain>
    </source>
</reference>
<dbReference type="Proteomes" id="UP000094412">
    <property type="component" value="Unassembled WGS sequence"/>
</dbReference>
<dbReference type="PANTHER" id="PTHR43072">
    <property type="entry name" value="N-ACETYLTRANSFERASE"/>
    <property type="match status" value="1"/>
</dbReference>
<dbReference type="EMBL" id="MDEO01000028">
    <property type="protein sequence ID" value="OCX21504.1"/>
    <property type="molecule type" value="Genomic_DNA"/>
</dbReference>
<evidence type="ECO:0000313" key="3">
    <source>
        <dbReference type="Proteomes" id="UP000094412"/>
    </source>
</evidence>
<dbReference type="CDD" id="cd04301">
    <property type="entry name" value="NAT_SF"/>
    <property type="match status" value="1"/>
</dbReference>
<keyword evidence="3" id="KW-1185">Reference proteome</keyword>
<dbReference type="STRING" id="1566387.QV13_07575"/>
<dbReference type="PROSITE" id="PS51186">
    <property type="entry name" value="GNAT"/>
    <property type="match status" value="1"/>
</dbReference>
<organism evidence="2 3">
    <name type="scientific">Mesorhizobium hungaricum</name>
    <dbReference type="NCBI Taxonomy" id="1566387"/>
    <lineage>
        <taxon>Bacteria</taxon>
        <taxon>Pseudomonadati</taxon>
        <taxon>Pseudomonadota</taxon>
        <taxon>Alphaproteobacteria</taxon>
        <taxon>Hyphomicrobiales</taxon>
        <taxon>Phyllobacteriaceae</taxon>
        <taxon>Mesorhizobium</taxon>
    </lineage>
</organism>
<name>A0A1C2E3D0_9HYPH</name>
<dbReference type="Gene3D" id="3.40.630.30">
    <property type="match status" value="1"/>
</dbReference>
<proteinExistence type="predicted"/>